<name>A0A4W5KJV2_9TELE</name>
<dbReference type="GO" id="GO:0005802">
    <property type="term" value="C:trans-Golgi network"/>
    <property type="evidence" value="ECO:0007669"/>
    <property type="project" value="TreeGrafter"/>
</dbReference>
<feature type="domain" description="PLAT" evidence="3">
    <location>
        <begin position="2"/>
        <end position="110"/>
    </location>
</feature>
<dbReference type="PANTHER" id="PTHR46070">
    <property type="entry name" value="PINSTRIPE, ISOFORM A"/>
    <property type="match status" value="1"/>
</dbReference>
<dbReference type="GeneTree" id="ENSGT00940000153678"/>
<evidence type="ECO:0000256" key="2">
    <source>
        <dbReference type="SAM" id="MobiDB-lite"/>
    </source>
</evidence>
<reference evidence="5" key="1">
    <citation type="submission" date="2018-06" db="EMBL/GenBank/DDBJ databases">
        <title>Genome assembly of Danube salmon.</title>
        <authorList>
            <person name="Macqueen D.J."/>
            <person name="Gundappa M.K."/>
        </authorList>
    </citation>
    <scope>NUCLEOTIDE SEQUENCE [LARGE SCALE GENOMIC DNA]</scope>
</reference>
<accession>A0A4W5KJV2</accession>
<dbReference type="AlphaFoldDB" id="A0A4W5KJV2"/>
<dbReference type="InterPro" id="IPR047277">
    <property type="entry name" value="PLAT_RAB6IP1"/>
</dbReference>
<dbReference type="FunFam" id="2.60.60.20:FF:000001">
    <property type="entry name" value="DENN domain containing 5B"/>
    <property type="match status" value="1"/>
</dbReference>
<dbReference type="SUPFAM" id="SSF49723">
    <property type="entry name" value="Lipase/lipooxygenase domain (PLAT/LH2 domain)"/>
    <property type="match status" value="1"/>
</dbReference>
<dbReference type="GO" id="GO:0042147">
    <property type="term" value="P:retrograde transport, endosome to Golgi"/>
    <property type="evidence" value="ECO:0007669"/>
    <property type="project" value="TreeGrafter"/>
</dbReference>
<dbReference type="GO" id="GO:0031267">
    <property type="term" value="F:small GTPase binding"/>
    <property type="evidence" value="ECO:0007669"/>
    <property type="project" value="InterPro"/>
</dbReference>
<feature type="compositionally biased region" description="Basic residues" evidence="2">
    <location>
        <begin position="189"/>
        <end position="202"/>
    </location>
</feature>
<proteinExistence type="predicted"/>
<protein>
    <recommendedName>
        <fullName evidence="3">PLAT domain-containing protein</fullName>
    </recommendedName>
</protein>
<reference evidence="4" key="3">
    <citation type="submission" date="2025-09" db="UniProtKB">
        <authorList>
            <consortium name="Ensembl"/>
        </authorList>
    </citation>
    <scope>IDENTIFICATION</scope>
</reference>
<dbReference type="InterPro" id="IPR047278">
    <property type="entry name" value="DEN5A/B"/>
</dbReference>
<dbReference type="PANTHER" id="PTHR46070:SF2">
    <property type="entry name" value="DENN DOMAIN-CONTAINING PROTEIN 5A"/>
    <property type="match status" value="1"/>
</dbReference>
<dbReference type="Gene3D" id="2.60.60.20">
    <property type="entry name" value="PLAT/LH2 domain"/>
    <property type="match status" value="1"/>
</dbReference>
<reference evidence="4" key="2">
    <citation type="submission" date="2025-08" db="UniProtKB">
        <authorList>
            <consortium name="Ensembl"/>
        </authorList>
    </citation>
    <scope>IDENTIFICATION</scope>
</reference>
<dbReference type="InterPro" id="IPR001024">
    <property type="entry name" value="PLAT/LH2_dom"/>
</dbReference>
<comment type="caution">
    <text evidence="1">Lacks conserved residue(s) required for the propagation of feature annotation.</text>
</comment>
<evidence type="ECO:0000313" key="5">
    <source>
        <dbReference type="Proteomes" id="UP000314982"/>
    </source>
</evidence>
<dbReference type="Pfam" id="PF01477">
    <property type="entry name" value="PLAT"/>
    <property type="match status" value="1"/>
</dbReference>
<dbReference type="Proteomes" id="UP000314982">
    <property type="component" value="Unassembled WGS sequence"/>
</dbReference>
<evidence type="ECO:0000313" key="4">
    <source>
        <dbReference type="Ensembl" id="ENSHHUP00000012251.1"/>
    </source>
</evidence>
<dbReference type="CDD" id="cd01757">
    <property type="entry name" value="PLAT_RAB6IP1"/>
    <property type="match status" value="1"/>
</dbReference>
<dbReference type="Ensembl" id="ENSHHUT00000012636.1">
    <property type="protein sequence ID" value="ENSHHUP00000012251.1"/>
    <property type="gene ID" value="ENSHHUG00000007468.1"/>
</dbReference>
<sequence>MIPYHVLVIPSKKLGGSMFTANPWVCVSGELAETGVLQVPKHTQEITFECQNLGKLTTVQMGHDNSGLYAKWLVEYVMVRNEITGHAYKFPCGRWLGKGVDDGSLERVLVGELVTPNSENEDRMCRTPPMQQSPGMMRRFVTISPNSKPKLNTGQIQEGVGEAINGIVKHFHKPEKEGPFVTPLDRSPRRLSNHSANVRRHSTDKGPLIGKFSDQSATDFAGVQHYPRSFTCQRYWYLGPPSFTPIGPD</sequence>
<dbReference type="InterPro" id="IPR036392">
    <property type="entry name" value="PLAT/LH2_dom_sf"/>
</dbReference>
<dbReference type="GO" id="GO:0005085">
    <property type="term" value="F:guanyl-nucleotide exchange factor activity"/>
    <property type="evidence" value="ECO:0007669"/>
    <property type="project" value="InterPro"/>
</dbReference>
<evidence type="ECO:0000256" key="1">
    <source>
        <dbReference type="PROSITE-ProRule" id="PRU00152"/>
    </source>
</evidence>
<dbReference type="GO" id="GO:0005829">
    <property type="term" value="C:cytosol"/>
    <property type="evidence" value="ECO:0007669"/>
    <property type="project" value="GOC"/>
</dbReference>
<feature type="region of interest" description="Disordered" evidence="2">
    <location>
        <begin position="175"/>
        <end position="208"/>
    </location>
</feature>
<organism evidence="4 5">
    <name type="scientific">Hucho hucho</name>
    <name type="common">huchen</name>
    <dbReference type="NCBI Taxonomy" id="62062"/>
    <lineage>
        <taxon>Eukaryota</taxon>
        <taxon>Metazoa</taxon>
        <taxon>Chordata</taxon>
        <taxon>Craniata</taxon>
        <taxon>Vertebrata</taxon>
        <taxon>Euteleostomi</taxon>
        <taxon>Actinopterygii</taxon>
        <taxon>Neopterygii</taxon>
        <taxon>Teleostei</taxon>
        <taxon>Protacanthopterygii</taxon>
        <taxon>Salmoniformes</taxon>
        <taxon>Salmonidae</taxon>
        <taxon>Salmoninae</taxon>
        <taxon>Hucho</taxon>
    </lineage>
</organism>
<keyword evidence="5" id="KW-1185">Reference proteome</keyword>
<dbReference type="PROSITE" id="PS50095">
    <property type="entry name" value="PLAT"/>
    <property type="match status" value="1"/>
</dbReference>
<evidence type="ECO:0000259" key="3">
    <source>
        <dbReference type="PROSITE" id="PS50095"/>
    </source>
</evidence>